<protein>
    <submittedName>
        <fullName evidence="2">Uncharacterized protein</fullName>
    </submittedName>
</protein>
<name>A0AAN8SJD9_SOLBU</name>
<dbReference type="Proteomes" id="UP001371456">
    <property type="component" value="Unassembled WGS sequence"/>
</dbReference>
<organism evidence="2 3">
    <name type="scientific">Solanum bulbocastanum</name>
    <name type="common">Wild potato</name>
    <dbReference type="NCBI Taxonomy" id="147425"/>
    <lineage>
        <taxon>Eukaryota</taxon>
        <taxon>Viridiplantae</taxon>
        <taxon>Streptophyta</taxon>
        <taxon>Embryophyta</taxon>
        <taxon>Tracheophyta</taxon>
        <taxon>Spermatophyta</taxon>
        <taxon>Magnoliopsida</taxon>
        <taxon>eudicotyledons</taxon>
        <taxon>Gunneridae</taxon>
        <taxon>Pentapetalae</taxon>
        <taxon>asterids</taxon>
        <taxon>lamiids</taxon>
        <taxon>Solanales</taxon>
        <taxon>Solanaceae</taxon>
        <taxon>Solanoideae</taxon>
        <taxon>Solaneae</taxon>
        <taxon>Solanum</taxon>
    </lineage>
</organism>
<evidence type="ECO:0000313" key="3">
    <source>
        <dbReference type="Proteomes" id="UP001371456"/>
    </source>
</evidence>
<dbReference type="AlphaFoldDB" id="A0AAN8SJD9"/>
<reference evidence="2 3" key="1">
    <citation type="submission" date="2024-02" db="EMBL/GenBank/DDBJ databases">
        <title>de novo genome assembly of Solanum bulbocastanum strain 11H21.</title>
        <authorList>
            <person name="Hosaka A.J."/>
        </authorList>
    </citation>
    <scope>NUCLEOTIDE SEQUENCE [LARGE SCALE GENOMIC DNA]</scope>
    <source>
        <tissue evidence="2">Young leaves</tissue>
    </source>
</reference>
<evidence type="ECO:0000256" key="1">
    <source>
        <dbReference type="SAM" id="MobiDB-lite"/>
    </source>
</evidence>
<dbReference type="EMBL" id="JBANQN010000698">
    <property type="protein sequence ID" value="KAK6769771.1"/>
    <property type="molecule type" value="Genomic_DNA"/>
</dbReference>
<sequence length="22" mass="2249">MSCRASGRGAGRASTKLFTYGA</sequence>
<feature type="region of interest" description="Disordered" evidence="1">
    <location>
        <begin position="1"/>
        <end position="22"/>
    </location>
</feature>
<evidence type="ECO:0000313" key="2">
    <source>
        <dbReference type="EMBL" id="KAK6769771.1"/>
    </source>
</evidence>
<keyword evidence="3" id="KW-1185">Reference proteome</keyword>
<gene>
    <name evidence="2" type="ORF">RDI58_032984</name>
</gene>
<accession>A0AAN8SJD9</accession>
<proteinExistence type="predicted"/>
<comment type="caution">
    <text evidence="2">The sequence shown here is derived from an EMBL/GenBank/DDBJ whole genome shotgun (WGS) entry which is preliminary data.</text>
</comment>